<protein>
    <recommendedName>
        <fullName evidence="1">E3 ubiquitin-protein ligase Hakai</fullName>
    </recommendedName>
</protein>
<accession>A0A643C1M7</accession>
<dbReference type="OrthoDB" id="547746at2759"/>
<evidence type="ECO:0000259" key="2">
    <source>
        <dbReference type="Pfam" id="PF18408"/>
    </source>
</evidence>
<dbReference type="InterPro" id="IPR040383">
    <property type="entry name" value="HAKAI/CBLL2"/>
</dbReference>
<organism evidence="3 4">
    <name type="scientific">Balaenoptera physalus</name>
    <name type="common">Fin whale</name>
    <name type="synonym">Balaena physalus</name>
    <dbReference type="NCBI Taxonomy" id="9770"/>
    <lineage>
        <taxon>Eukaryota</taxon>
        <taxon>Metazoa</taxon>
        <taxon>Chordata</taxon>
        <taxon>Craniata</taxon>
        <taxon>Vertebrata</taxon>
        <taxon>Euteleostomi</taxon>
        <taxon>Mammalia</taxon>
        <taxon>Eutheria</taxon>
        <taxon>Laurasiatheria</taxon>
        <taxon>Artiodactyla</taxon>
        <taxon>Whippomorpha</taxon>
        <taxon>Cetacea</taxon>
        <taxon>Mysticeti</taxon>
        <taxon>Balaenopteridae</taxon>
        <taxon>Balaenoptera</taxon>
    </lineage>
</organism>
<feature type="non-terminal residue" evidence="3">
    <location>
        <position position="1"/>
    </location>
</feature>
<dbReference type="AlphaFoldDB" id="A0A643C1M7"/>
<dbReference type="InterPro" id="IPR013083">
    <property type="entry name" value="Znf_RING/FYVE/PHD"/>
</dbReference>
<dbReference type="Pfam" id="PF18408">
    <property type="entry name" value="zf_Hakai"/>
    <property type="match status" value="1"/>
</dbReference>
<dbReference type="GO" id="GO:0061630">
    <property type="term" value="F:ubiquitin protein ligase activity"/>
    <property type="evidence" value="ECO:0007669"/>
    <property type="project" value="InterPro"/>
</dbReference>
<dbReference type="Proteomes" id="UP000437017">
    <property type="component" value="Unassembled WGS sequence"/>
</dbReference>
<gene>
    <name evidence="3" type="ORF">E2I00_001525</name>
</gene>
<reference evidence="3 4" key="1">
    <citation type="journal article" date="2019" name="PLoS ONE">
        <title>Genomic analyses reveal an absence of contemporary introgressive admixture between fin whales and blue whales, despite known hybrids.</title>
        <authorList>
            <person name="Westbury M.V."/>
            <person name="Petersen B."/>
            <person name="Lorenzen E.D."/>
        </authorList>
    </citation>
    <scope>NUCLEOTIDE SEQUENCE [LARGE SCALE GENOMIC DNA]</scope>
    <source>
        <strain evidence="3">FinWhale-01</strain>
    </source>
</reference>
<evidence type="ECO:0000313" key="4">
    <source>
        <dbReference type="Proteomes" id="UP000437017"/>
    </source>
</evidence>
<dbReference type="EMBL" id="SGJD01002886">
    <property type="protein sequence ID" value="KAB0394166.1"/>
    <property type="molecule type" value="Genomic_DNA"/>
</dbReference>
<evidence type="ECO:0000256" key="1">
    <source>
        <dbReference type="ARBA" id="ARBA00041081"/>
    </source>
</evidence>
<dbReference type="GO" id="GO:0030155">
    <property type="term" value="P:regulation of cell adhesion"/>
    <property type="evidence" value="ECO:0007669"/>
    <property type="project" value="TreeGrafter"/>
</dbReference>
<dbReference type="PANTHER" id="PTHR13480:SF0">
    <property type="entry name" value="E3 UBIQUITIN-PROTEIN LIGASE HAKAI"/>
    <property type="match status" value="1"/>
</dbReference>
<dbReference type="Gene3D" id="3.30.40.10">
    <property type="entry name" value="Zinc/RING finger domain, C3HC4 (zinc finger)"/>
    <property type="match status" value="1"/>
</dbReference>
<evidence type="ECO:0000313" key="3">
    <source>
        <dbReference type="EMBL" id="KAB0394166.1"/>
    </source>
</evidence>
<sequence length="138" mass="15457">EYGTRAPQVSKVDFRSPRALRAESRSAPNHSIVVQRTGMTPVGKAFRNEQGSVEDVFWDFQINILGEKDDTPHAFCYACAILHGKEGSKMFPGCSNPVERIEKHTQGSLFMCGTVQGCKRSCLSRRDLKAHQPRPYKS</sequence>
<feature type="domain" description="Hakai C2H2 zinc finger" evidence="2">
    <location>
        <begin position="107"/>
        <end position="131"/>
    </location>
</feature>
<dbReference type="Gene3D" id="6.10.140.2210">
    <property type="match status" value="1"/>
</dbReference>
<proteinExistence type="predicted"/>
<dbReference type="GO" id="GO:0016567">
    <property type="term" value="P:protein ubiquitination"/>
    <property type="evidence" value="ECO:0007669"/>
    <property type="project" value="InterPro"/>
</dbReference>
<keyword evidence="4" id="KW-1185">Reference proteome</keyword>
<comment type="caution">
    <text evidence="3">The sequence shown here is derived from an EMBL/GenBank/DDBJ whole genome shotgun (WGS) entry which is preliminary data.</text>
</comment>
<name>A0A643C1M7_BALPH</name>
<dbReference type="InterPro" id="IPR041042">
    <property type="entry name" value="Znf_Hakai"/>
</dbReference>
<dbReference type="PANTHER" id="PTHR13480">
    <property type="entry name" value="E3 UBIQUITIN-PROTEIN LIGASE HAKAI-RELATED"/>
    <property type="match status" value="1"/>
</dbReference>